<dbReference type="RefSeq" id="WP_174208011.1">
    <property type="nucleotide sequence ID" value="NZ_JABUMX010000002.1"/>
</dbReference>
<organism evidence="1 2">
    <name type="scientific">Phyllobacterium pellucidum</name>
    <dbReference type="NCBI Taxonomy" id="2740464"/>
    <lineage>
        <taxon>Bacteria</taxon>
        <taxon>Pseudomonadati</taxon>
        <taxon>Pseudomonadota</taxon>
        <taxon>Alphaproteobacteria</taxon>
        <taxon>Hyphomicrobiales</taxon>
        <taxon>Phyllobacteriaceae</taxon>
        <taxon>Phyllobacterium</taxon>
    </lineage>
</organism>
<protein>
    <submittedName>
        <fullName evidence="1">Uncharacterized protein</fullName>
    </submittedName>
</protein>
<evidence type="ECO:0000313" key="2">
    <source>
        <dbReference type="Proteomes" id="UP000550508"/>
    </source>
</evidence>
<dbReference type="AlphaFoldDB" id="A0A849VML4"/>
<evidence type="ECO:0000313" key="1">
    <source>
        <dbReference type="EMBL" id="NTS31385.1"/>
    </source>
</evidence>
<keyword evidence="2" id="KW-1185">Reference proteome</keyword>
<gene>
    <name evidence="1" type="ORF">HQ945_08980</name>
</gene>
<name>A0A849VML4_9HYPH</name>
<comment type="caution">
    <text evidence="1">The sequence shown here is derived from an EMBL/GenBank/DDBJ whole genome shotgun (WGS) entry which is preliminary data.</text>
</comment>
<dbReference type="EMBL" id="JABUMX010000002">
    <property type="protein sequence ID" value="NTS31385.1"/>
    <property type="molecule type" value="Genomic_DNA"/>
</dbReference>
<sequence>MAMQRFLREREMMEQVISSEQSGLAERIEAVAVLLQHPLDKNLRVDLHRMFLEWTDELASRSTH</sequence>
<reference evidence="1 2" key="1">
    <citation type="submission" date="2020-05" db="EMBL/GenBank/DDBJ databases">
        <authorList>
            <person name="Kim M.K."/>
        </authorList>
    </citation>
    <scope>NUCLEOTIDE SEQUENCE [LARGE SCALE GENOMIC DNA]</scope>
    <source>
        <strain evidence="1 2">BT25</strain>
    </source>
</reference>
<proteinExistence type="predicted"/>
<accession>A0A849VML4</accession>
<dbReference type="Proteomes" id="UP000550508">
    <property type="component" value="Unassembled WGS sequence"/>
</dbReference>